<evidence type="ECO:0000256" key="5">
    <source>
        <dbReference type="ARBA" id="ARBA00038440"/>
    </source>
</evidence>
<evidence type="ECO:0000256" key="1">
    <source>
        <dbReference type="ARBA" id="ARBA00005054"/>
    </source>
</evidence>
<dbReference type="InterPro" id="IPR002376">
    <property type="entry name" value="Formyl_transf_N"/>
</dbReference>
<dbReference type="GO" id="GO:0005829">
    <property type="term" value="C:cytosol"/>
    <property type="evidence" value="ECO:0007669"/>
    <property type="project" value="TreeGrafter"/>
</dbReference>
<dbReference type="InterPro" id="IPR004607">
    <property type="entry name" value="GART"/>
</dbReference>
<reference evidence="9" key="1">
    <citation type="submission" date="2020-11" db="EMBL/GenBank/DDBJ databases">
        <authorList>
            <person name="Tran Van P."/>
        </authorList>
    </citation>
    <scope>NUCLEOTIDE SEQUENCE</scope>
</reference>
<keyword evidence="4" id="KW-0658">Purine biosynthesis</keyword>
<comment type="similarity">
    <text evidence="5">Belongs to the GART family.</text>
</comment>
<evidence type="ECO:0000256" key="8">
    <source>
        <dbReference type="ARBA" id="ARBA00047664"/>
    </source>
</evidence>
<dbReference type="CDD" id="cd08645">
    <property type="entry name" value="FMT_core_GART"/>
    <property type="match status" value="1"/>
</dbReference>
<organism evidence="9">
    <name type="scientific">Cyprideis torosa</name>
    <dbReference type="NCBI Taxonomy" id="163714"/>
    <lineage>
        <taxon>Eukaryota</taxon>
        <taxon>Metazoa</taxon>
        <taxon>Ecdysozoa</taxon>
        <taxon>Arthropoda</taxon>
        <taxon>Crustacea</taxon>
        <taxon>Oligostraca</taxon>
        <taxon>Ostracoda</taxon>
        <taxon>Podocopa</taxon>
        <taxon>Podocopida</taxon>
        <taxon>Cytherocopina</taxon>
        <taxon>Cytheroidea</taxon>
        <taxon>Cytherideidae</taxon>
        <taxon>Cyprideis</taxon>
    </lineage>
</organism>
<dbReference type="InterPro" id="IPR036477">
    <property type="entry name" value="Formyl_transf_N_sf"/>
</dbReference>
<dbReference type="OrthoDB" id="6374765at2759"/>
<evidence type="ECO:0000256" key="4">
    <source>
        <dbReference type="ARBA" id="ARBA00022755"/>
    </source>
</evidence>
<dbReference type="PANTHER" id="PTHR43369:SF2">
    <property type="entry name" value="PHOSPHORIBOSYLGLYCINAMIDE FORMYLTRANSFERASE"/>
    <property type="match status" value="1"/>
</dbReference>
<dbReference type="InterPro" id="IPR001555">
    <property type="entry name" value="GART_AS"/>
</dbReference>
<evidence type="ECO:0000256" key="7">
    <source>
        <dbReference type="ARBA" id="ARBA00041682"/>
    </source>
</evidence>
<dbReference type="PANTHER" id="PTHR43369">
    <property type="entry name" value="PHOSPHORIBOSYLGLYCINAMIDE FORMYLTRANSFERASE"/>
    <property type="match status" value="1"/>
</dbReference>
<dbReference type="Gene3D" id="3.40.50.170">
    <property type="entry name" value="Formyl transferase, N-terminal domain"/>
    <property type="match status" value="1"/>
</dbReference>
<proteinExistence type="inferred from homology"/>
<feature type="non-terminal residue" evidence="9">
    <location>
        <position position="155"/>
    </location>
</feature>
<keyword evidence="3" id="KW-0808">Transferase</keyword>
<dbReference type="EMBL" id="OB697299">
    <property type="protein sequence ID" value="CAD7238169.1"/>
    <property type="molecule type" value="Genomic_DNA"/>
</dbReference>
<dbReference type="AlphaFoldDB" id="A0A7R8WU95"/>
<dbReference type="UniPathway" id="UPA00074">
    <property type="reaction ID" value="UER00126"/>
</dbReference>
<evidence type="ECO:0000313" key="9">
    <source>
        <dbReference type="EMBL" id="CAD7238169.1"/>
    </source>
</evidence>
<evidence type="ECO:0000256" key="3">
    <source>
        <dbReference type="ARBA" id="ARBA00022679"/>
    </source>
</evidence>
<evidence type="ECO:0000256" key="6">
    <source>
        <dbReference type="ARBA" id="ARBA00041324"/>
    </source>
</evidence>
<comment type="catalytic activity">
    <reaction evidence="8">
        <text>N(1)-(5-phospho-beta-D-ribosyl)glycinamide + (6R)-10-formyltetrahydrofolate = N(2)-formyl-N(1)-(5-phospho-beta-D-ribosyl)glycinamide + (6S)-5,6,7,8-tetrahydrofolate + H(+)</text>
        <dbReference type="Rhea" id="RHEA:15053"/>
        <dbReference type="ChEBI" id="CHEBI:15378"/>
        <dbReference type="ChEBI" id="CHEBI:57453"/>
        <dbReference type="ChEBI" id="CHEBI:143788"/>
        <dbReference type="ChEBI" id="CHEBI:147286"/>
        <dbReference type="ChEBI" id="CHEBI:195366"/>
        <dbReference type="EC" id="2.1.2.2"/>
    </reaction>
</comment>
<gene>
    <name evidence="9" type="ORF">CTOB1V02_LOCUS15984</name>
</gene>
<accession>A0A7R8WU95</accession>
<evidence type="ECO:0000256" key="2">
    <source>
        <dbReference type="ARBA" id="ARBA00012254"/>
    </source>
</evidence>
<dbReference type="GO" id="GO:0006189">
    <property type="term" value="P:'de novo' IMP biosynthetic process"/>
    <property type="evidence" value="ECO:0007669"/>
    <property type="project" value="UniProtKB-UniPathway"/>
</dbReference>
<dbReference type="SUPFAM" id="SSF53328">
    <property type="entry name" value="Formyltransferase"/>
    <property type="match status" value="1"/>
</dbReference>
<comment type="pathway">
    <text evidence="1">Purine metabolism; IMP biosynthesis via de novo pathway; N(2)-formyl-N(1)-(5-phospho-D-ribosyl)glycinamide from N(1)-(5-phospho-D-ribosyl)glycinamide (10-formyl THF route): step 1/1.</text>
</comment>
<dbReference type="NCBIfam" id="TIGR00639">
    <property type="entry name" value="PurN"/>
    <property type="match status" value="1"/>
</dbReference>
<name>A0A7R8WU95_9CRUS</name>
<dbReference type="Pfam" id="PF00551">
    <property type="entry name" value="Formyl_trans_N"/>
    <property type="match status" value="1"/>
</dbReference>
<protein>
    <recommendedName>
        <fullName evidence="2">phosphoribosylglycinamide formyltransferase 1</fullName>
        <ecNumber evidence="2">2.1.2.2</ecNumber>
    </recommendedName>
    <alternativeName>
        <fullName evidence="7">5'-phosphoribosylglycinamide transformylase</fullName>
    </alternativeName>
    <alternativeName>
        <fullName evidence="6">GAR transformylase</fullName>
    </alternativeName>
</protein>
<sequence length="155" mass="16367">MVSLVNALKLNDLAECCVVVSNDPTAKGLERAAALGIATASVDHKAFGKDRLGFEAALSACLADYNLDVLCLAGFMRVLSGEFVRDWEGRILNIHPSLLPKYKGLHTHERALEAGDAEAGCSVHLVTAELDDGPILGQARVPIVTGDSAETIAAR</sequence>
<dbReference type="PROSITE" id="PS00373">
    <property type="entry name" value="GART"/>
    <property type="match status" value="1"/>
</dbReference>
<dbReference type="EC" id="2.1.2.2" evidence="2"/>
<dbReference type="GO" id="GO:0004644">
    <property type="term" value="F:phosphoribosylglycinamide formyltransferase activity"/>
    <property type="evidence" value="ECO:0007669"/>
    <property type="project" value="UniProtKB-EC"/>
</dbReference>